<protein>
    <submittedName>
        <fullName evidence="2">Putative zinc ribbon domain-containing protein</fullName>
    </submittedName>
</protein>
<feature type="domain" description="Putative zinc ribbon" evidence="1">
    <location>
        <begin position="6"/>
        <end position="86"/>
    </location>
</feature>
<dbReference type="AlphaFoldDB" id="A0A1X7IBF3"/>
<dbReference type="InterPro" id="IPR025868">
    <property type="entry name" value="Zn_ribbon_dom_put"/>
</dbReference>
<accession>A0A1X7IBF3</accession>
<evidence type="ECO:0000313" key="3">
    <source>
        <dbReference type="Proteomes" id="UP000193834"/>
    </source>
</evidence>
<dbReference type="RefSeq" id="WP_085492564.1">
    <property type="nucleotide sequence ID" value="NZ_FXAZ01000001.1"/>
</dbReference>
<evidence type="ECO:0000313" key="2">
    <source>
        <dbReference type="EMBL" id="SMG11619.1"/>
    </source>
</evidence>
<sequence>MEQVSFCQSCGMPMKAEDNLYGTNADGSNNEDYCMYCFKEGAFTSDMSMEEMIEFCVPHMVSGNQEMTEAAARASMQAFFPRLKRWAKSGA</sequence>
<proteinExistence type="predicted"/>
<name>A0A1X7IBF3_9BACL</name>
<keyword evidence="3" id="KW-1185">Reference proteome</keyword>
<gene>
    <name evidence="2" type="ORF">SAMN06295960_0279</name>
</gene>
<dbReference type="STRING" id="1852522.SAMN06295960_0279"/>
<dbReference type="OrthoDB" id="9801008at2"/>
<evidence type="ECO:0000259" key="1">
    <source>
        <dbReference type="Pfam" id="PF12674"/>
    </source>
</evidence>
<dbReference type="Pfam" id="PF12674">
    <property type="entry name" value="Zn_ribbon_2"/>
    <property type="match status" value="1"/>
</dbReference>
<dbReference type="Proteomes" id="UP000193834">
    <property type="component" value="Unassembled WGS sequence"/>
</dbReference>
<reference evidence="2 3" key="1">
    <citation type="submission" date="2017-04" db="EMBL/GenBank/DDBJ databases">
        <authorList>
            <person name="Afonso C.L."/>
            <person name="Miller P.J."/>
            <person name="Scott M.A."/>
            <person name="Spackman E."/>
            <person name="Goraichik I."/>
            <person name="Dimitrov K.M."/>
            <person name="Suarez D.L."/>
            <person name="Swayne D.E."/>
        </authorList>
    </citation>
    <scope>NUCLEOTIDE SEQUENCE [LARGE SCALE GENOMIC DNA]</scope>
    <source>
        <strain evidence="2 3">11</strain>
    </source>
</reference>
<organism evidence="2 3">
    <name type="scientific">Paenibacillus aquistagni</name>
    <dbReference type="NCBI Taxonomy" id="1852522"/>
    <lineage>
        <taxon>Bacteria</taxon>
        <taxon>Bacillati</taxon>
        <taxon>Bacillota</taxon>
        <taxon>Bacilli</taxon>
        <taxon>Bacillales</taxon>
        <taxon>Paenibacillaceae</taxon>
        <taxon>Paenibacillus</taxon>
    </lineage>
</organism>
<dbReference type="EMBL" id="FXAZ01000001">
    <property type="protein sequence ID" value="SMG11619.1"/>
    <property type="molecule type" value="Genomic_DNA"/>
</dbReference>